<feature type="active site" evidence="2">
    <location>
        <position position="292"/>
    </location>
</feature>
<evidence type="ECO:0000256" key="1">
    <source>
        <dbReference type="ARBA" id="ARBA00006886"/>
    </source>
</evidence>
<reference evidence="4" key="1">
    <citation type="submission" date="2020-05" db="EMBL/GenBank/DDBJ databases">
        <title>Phylogenomic resolution of chytrid fungi.</title>
        <authorList>
            <person name="Stajich J.E."/>
            <person name="Amses K."/>
            <person name="Simmons R."/>
            <person name="Seto K."/>
            <person name="Myers J."/>
            <person name="Bonds A."/>
            <person name="Quandt C.A."/>
            <person name="Barry K."/>
            <person name="Liu P."/>
            <person name="Grigoriev I."/>
            <person name="Longcore J.E."/>
            <person name="James T.Y."/>
        </authorList>
    </citation>
    <scope>NUCLEOTIDE SEQUENCE</scope>
    <source>
        <strain evidence="4">JEL0379</strain>
    </source>
</reference>
<sequence>MVSPNSDSGEKGDYSVFQLGNFELKSGTVLPNAFIAYQTYGPPSKPCIVYPTWYSGTHKENEWLIGTDKSALNPNNYFIVIPNMLGNGLSSSPSNQAAPFDGPRFPEVSIWDNVAAQHKLITEGLGIQKVFAVVGWSMGGAQSYQWAAQYPDMVERIAPFCASAKTSPHNIVFLEGPKAALTADAAFKDGEYKSAPEKGLRAFGRVYAGWGFSQAFYRQHLYDTVLGYKSLEDFLAGFWEPLFLQRDANNLLCMLRAWQCGDISDNDMYNGDLHAALAGIKAKSLIMPGSTDLYFHPDDNLAELKHLKHGKLAMIETVWGHWAGAPGNPVDAGFIDRTLAKFFAE</sequence>
<dbReference type="SUPFAM" id="SSF53474">
    <property type="entry name" value="alpha/beta-Hydrolases"/>
    <property type="match status" value="1"/>
</dbReference>
<feature type="active site" description="Nucleophile" evidence="2">
    <location>
        <position position="137"/>
    </location>
</feature>
<dbReference type="GO" id="GO:0016747">
    <property type="term" value="F:acyltransferase activity, transferring groups other than amino-acyl groups"/>
    <property type="evidence" value="ECO:0007669"/>
    <property type="project" value="InterPro"/>
</dbReference>
<dbReference type="NCBIfam" id="NF005757">
    <property type="entry name" value="PRK07581.1"/>
    <property type="match status" value="1"/>
</dbReference>
<evidence type="ECO:0000259" key="3">
    <source>
        <dbReference type="Pfam" id="PF00561"/>
    </source>
</evidence>
<evidence type="ECO:0000313" key="5">
    <source>
        <dbReference type="Proteomes" id="UP001212152"/>
    </source>
</evidence>
<protein>
    <recommendedName>
        <fullName evidence="3">AB hydrolase-1 domain-containing protein</fullName>
    </recommendedName>
</protein>
<accession>A0AAD5TPB7</accession>
<evidence type="ECO:0000256" key="2">
    <source>
        <dbReference type="PIRSR" id="PIRSR000443-1"/>
    </source>
</evidence>
<dbReference type="Gene3D" id="3.40.50.1820">
    <property type="entry name" value="alpha/beta hydrolase"/>
    <property type="match status" value="1"/>
</dbReference>
<dbReference type="InterPro" id="IPR000073">
    <property type="entry name" value="AB_hydrolase_1"/>
</dbReference>
<comment type="similarity">
    <text evidence="1">Belongs to the AB hydrolase superfamily. MetX family.</text>
</comment>
<dbReference type="InterPro" id="IPR029058">
    <property type="entry name" value="AB_hydrolase_fold"/>
</dbReference>
<dbReference type="Proteomes" id="UP001212152">
    <property type="component" value="Unassembled WGS sequence"/>
</dbReference>
<dbReference type="PANTHER" id="PTHR32268:SF15">
    <property type="entry name" value="HOMOSERINE ACETYLTRANSFERASE FAMILY PROTEIN (AFU_ORTHOLOGUE AFUA_1G15350)"/>
    <property type="match status" value="1"/>
</dbReference>
<dbReference type="PIRSF" id="PIRSF000443">
    <property type="entry name" value="Homoser_Ac_trans"/>
    <property type="match status" value="1"/>
</dbReference>
<gene>
    <name evidence="4" type="ORF">HDU87_007416</name>
</gene>
<keyword evidence="5" id="KW-1185">Reference proteome</keyword>
<proteinExistence type="inferred from homology"/>
<dbReference type="AlphaFoldDB" id="A0AAD5TPB7"/>
<dbReference type="PANTHER" id="PTHR32268">
    <property type="entry name" value="HOMOSERINE O-ACETYLTRANSFERASE"/>
    <property type="match status" value="1"/>
</dbReference>
<dbReference type="InterPro" id="IPR008220">
    <property type="entry name" value="HAT_MetX-like"/>
</dbReference>
<feature type="active site" evidence="2">
    <location>
        <position position="321"/>
    </location>
</feature>
<evidence type="ECO:0000313" key="4">
    <source>
        <dbReference type="EMBL" id="KAJ3182994.1"/>
    </source>
</evidence>
<feature type="domain" description="AB hydrolase-1" evidence="3">
    <location>
        <begin position="71"/>
        <end position="323"/>
    </location>
</feature>
<dbReference type="Pfam" id="PF00561">
    <property type="entry name" value="Abhydrolase_1"/>
    <property type="match status" value="1"/>
</dbReference>
<name>A0AAD5TPB7_9FUNG</name>
<organism evidence="4 5">
    <name type="scientific">Geranomyces variabilis</name>
    <dbReference type="NCBI Taxonomy" id="109894"/>
    <lineage>
        <taxon>Eukaryota</taxon>
        <taxon>Fungi</taxon>
        <taxon>Fungi incertae sedis</taxon>
        <taxon>Chytridiomycota</taxon>
        <taxon>Chytridiomycota incertae sedis</taxon>
        <taxon>Chytridiomycetes</taxon>
        <taxon>Spizellomycetales</taxon>
        <taxon>Powellomycetaceae</taxon>
        <taxon>Geranomyces</taxon>
    </lineage>
</organism>
<comment type="caution">
    <text evidence="4">The sequence shown here is derived from an EMBL/GenBank/DDBJ whole genome shotgun (WGS) entry which is preliminary data.</text>
</comment>
<dbReference type="EMBL" id="JADGJQ010000007">
    <property type="protein sequence ID" value="KAJ3182994.1"/>
    <property type="molecule type" value="Genomic_DNA"/>
</dbReference>